<sequence length="126" mass="11818">MELKSKLQPLLAPLGYLRCDAALLLNPRGGGKLVLGLKLKLPEVGGGLGILETRLSEPLLGLARVEEAVRTGGAATGGGGTRDNGAAAAVRIGGAALPGGGGGGAAADGAGGGGGGGAAGVEGARE</sequence>
<evidence type="ECO:0000256" key="1">
    <source>
        <dbReference type="SAM" id="MobiDB-lite"/>
    </source>
</evidence>
<feature type="compositionally biased region" description="Gly residues" evidence="1">
    <location>
        <begin position="100"/>
        <end position="120"/>
    </location>
</feature>
<evidence type="ECO:0000313" key="2">
    <source>
        <dbReference type="EMBL" id="CDI51798.1"/>
    </source>
</evidence>
<feature type="region of interest" description="Disordered" evidence="1">
    <location>
        <begin position="100"/>
        <end position="126"/>
    </location>
</feature>
<accession>A0A077QZH5</accession>
<name>A0A077QZH5_9BASI</name>
<organism evidence="2">
    <name type="scientific">Melanopsichium pennsylvanicum 4</name>
    <dbReference type="NCBI Taxonomy" id="1398559"/>
    <lineage>
        <taxon>Eukaryota</taxon>
        <taxon>Fungi</taxon>
        <taxon>Dikarya</taxon>
        <taxon>Basidiomycota</taxon>
        <taxon>Ustilaginomycotina</taxon>
        <taxon>Ustilaginomycetes</taxon>
        <taxon>Ustilaginales</taxon>
        <taxon>Ustilaginaceae</taxon>
        <taxon>Melanopsichium</taxon>
    </lineage>
</organism>
<proteinExistence type="predicted"/>
<dbReference type="EMBL" id="HG529519">
    <property type="protein sequence ID" value="CDI51798.1"/>
    <property type="molecule type" value="Genomic_DNA"/>
</dbReference>
<reference evidence="2" key="1">
    <citation type="journal article" date="2014" name="Genome Biol. Evol.">
        <title>Gene Loss Rather Than Gene Gain Is Associated with a Host Jump from Monocots to Dicots in the Smut Fungus Melanopsichium pennsylvanicum.</title>
        <authorList>
            <person name="Sharma R."/>
            <person name="Mishra B."/>
            <person name="Runge F."/>
            <person name="Thines M."/>
        </authorList>
    </citation>
    <scope>NUCLEOTIDE SEQUENCE</scope>
    <source>
        <strain evidence="2">4</strain>
    </source>
</reference>
<dbReference type="AlphaFoldDB" id="A0A077QZH5"/>
<protein>
    <submittedName>
        <fullName evidence="2">Uncharacterized protein</fullName>
    </submittedName>
</protein>